<dbReference type="AlphaFoldDB" id="A0A378J5X7"/>
<dbReference type="Proteomes" id="UP000254677">
    <property type="component" value="Unassembled WGS sequence"/>
</dbReference>
<organism evidence="1 2">
    <name type="scientific">Legionella donaldsonii</name>
    <dbReference type="NCBI Taxonomy" id="45060"/>
    <lineage>
        <taxon>Bacteria</taxon>
        <taxon>Pseudomonadati</taxon>
        <taxon>Pseudomonadota</taxon>
        <taxon>Gammaproteobacteria</taxon>
        <taxon>Legionellales</taxon>
        <taxon>Legionellaceae</taxon>
        <taxon>Legionella</taxon>
    </lineage>
</organism>
<protein>
    <submittedName>
        <fullName evidence="1">Uncharacterized protein</fullName>
    </submittedName>
</protein>
<name>A0A378J5X7_9GAMM</name>
<gene>
    <name evidence="1" type="ORF">NCTC13292_01994</name>
</gene>
<evidence type="ECO:0000313" key="2">
    <source>
        <dbReference type="Proteomes" id="UP000254677"/>
    </source>
</evidence>
<dbReference type="EMBL" id="UGOA01000001">
    <property type="protein sequence ID" value="STX43173.1"/>
    <property type="molecule type" value="Genomic_DNA"/>
</dbReference>
<keyword evidence="2" id="KW-1185">Reference proteome</keyword>
<proteinExistence type="predicted"/>
<accession>A0A378J5X7</accession>
<reference evidence="1 2" key="1">
    <citation type="submission" date="2018-06" db="EMBL/GenBank/DDBJ databases">
        <authorList>
            <consortium name="Pathogen Informatics"/>
            <person name="Doyle S."/>
        </authorList>
    </citation>
    <scope>NUCLEOTIDE SEQUENCE [LARGE SCALE GENOMIC DNA]</scope>
    <source>
        <strain evidence="1 2">NCTC13292</strain>
    </source>
</reference>
<sequence length="38" mass="4130">MAILMSDDQYLEASMHLEVLQGNIQALIPCCIPIAIGN</sequence>
<evidence type="ECO:0000313" key="1">
    <source>
        <dbReference type="EMBL" id="STX43173.1"/>
    </source>
</evidence>